<feature type="region of interest" description="Disordered" evidence="1">
    <location>
        <begin position="276"/>
        <end position="300"/>
    </location>
</feature>
<evidence type="ECO:0000256" key="1">
    <source>
        <dbReference type="SAM" id="MobiDB-lite"/>
    </source>
</evidence>
<dbReference type="STRING" id="35722.A0A0B7MN36"/>
<name>A0A0B7MN36_9FUNG</name>
<organism evidence="2 3">
    <name type="scientific">Parasitella parasitica</name>
    <dbReference type="NCBI Taxonomy" id="35722"/>
    <lineage>
        <taxon>Eukaryota</taxon>
        <taxon>Fungi</taxon>
        <taxon>Fungi incertae sedis</taxon>
        <taxon>Mucoromycota</taxon>
        <taxon>Mucoromycotina</taxon>
        <taxon>Mucoromycetes</taxon>
        <taxon>Mucorales</taxon>
        <taxon>Mucorineae</taxon>
        <taxon>Mucoraceae</taxon>
        <taxon>Parasitella</taxon>
    </lineage>
</organism>
<dbReference type="AlphaFoldDB" id="A0A0B7MN36"/>
<dbReference type="OrthoDB" id="2424936at2759"/>
<accession>A0A0B7MN36</accession>
<gene>
    <name evidence="2" type="primary">PARPA_00516.1 scaffold 888</name>
</gene>
<evidence type="ECO:0000313" key="2">
    <source>
        <dbReference type="EMBL" id="CEP07236.1"/>
    </source>
</evidence>
<protein>
    <submittedName>
        <fullName evidence="2">Uncharacterized protein</fullName>
    </submittedName>
</protein>
<dbReference type="Proteomes" id="UP000054107">
    <property type="component" value="Unassembled WGS sequence"/>
</dbReference>
<sequence>MSDYANEITDKLEKSLLSVRELRQNLYNAGFHSNFDPVTNEDAGFMEVTIRVKYCITQRSDWAVKHWRASLWQQRFNSYADVLQREQEDVSAEDVSTENVSIEEDAPRRRIHQFKQLTKSALFEDKDITVECLADKMGEINDKETNAILKIITFQFPFLFITNQVLHSLGYLDRAVKFTPVIKPASLHALWVDPTTLHSLFCAQKLERKMVLYDFEGNIIRAASVTSQKDAISSSLFDIDRLKTVCAGSRLQFAHRIHILPGLRCVRILGVRNYQQPKHKQKEQQQPVAQTTSGSDDKGNDMIATLVEQKAVIQRKLQNTQTALNNHLVGAEKPGCRAWLYQRIQEAKQRTRHLIRDVVSAKQELSTTNNAIYKLKHGANPSTKNKQRKAFIGLKKPYNDVVNVTETVAFGVDRLKHHLHLYSHFQMLQDENDTFMEESKDDQFQELPQSFEIRSAEIRQQSGLASYSTSLNRRKRLSVLGQQVADYEADLS</sequence>
<evidence type="ECO:0000313" key="3">
    <source>
        <dbReference type="Proteomes" id="UP000054107"/>
    </source>
</evidence>
<keyword evidence="3" id="KW-1185">Reference proteome</keyword>
<proteinExistence type="predicted"/>
<reference evidence="2 3" key="1">
    <citation type="submission" date="2014-09" db="EMBL/GenBank/DDBJ databases">
        <authorList>
            <person name="Ellenberger Sabrina"/>
        </authorList>
    </citation>
    <scope>NUCLEOTIDE SEQUENCE [LARGE SCALE GENOMIC DNA]</scope>
    <source>
        <strain evidence="2 3">CBS 412.66</strain>
    </source>
</reference>
<dbReference type="EMBL" id="LN719137">
    <property type="protein sequence ID" value="CEP07236.1"/>
    <property type="molecule type" value="Genomic_DNA"/>
</dbReference>